<accession>Q96NU5</accession>
<sequence>MLLPRKLTLSYFLALIIAQKEQGLLRNRGSVQPEGMHRAEEDPCGCGLFSRPKDKAVCAGLICTALARMALLRETNRSNAKLPSQFQSQRQARATVQTQLPMSTKKRRKLEMQLVLPCWPLSFSPPGLRRTR</sequence>
<evidence type="ECO:0000256" key="1">
    <source>
        <dbReference type="SAM" id="MobiDB-lite"/>
    </source>
</evidence>
<feature type="chain" id="PRO_5010977228" evidence="2">
    <location>
        <begin position="19"/>
        <end position="132"/>
    </location>
</feature>
<feature type="signal peptide" evidence="2">
    <location>
        <begin position="1"/>
        <end position="18"/>
    </location>
</feature>
<reference evidence="4" key="3">
    <citation type="submission" date="2005-09" db="EMBL/GenBank/DDBJ databases">
        <authorList>
            <person name="Mural R.J."/>
            <person name="Istrail S."/>
            <person name="Sutton G."/>
            <person name="Florea L."/>
            <person name="Halpern A.L."/>
            <person name="Mobarry C.M."/>
            <person name="Lippert R."/>
            <person name="Walenz B."/>
            <person name="Shatkay H."/>
            <person name="Dew I."/>
            <person name="Miller J.R."/>
            <person name="Flanigan M.J."/>
            <person name="Edwards N.J."/>
            <person name="Bolanos R."/>
            <person name="Fasulo D."/>
            <person name="Halldorsson B.V."/>
            <person name="Hannenhalli S."/>
            <person name="Turner R."/>
            <person name="Yooseph S."/>
            <person name="Lu F."/>
            <person name="Nusskern D.R."/>
            <person name="Shue B.C."/>
            <person name="Zheng X.H."/>
            <person name="Zhong F."/>
            <person name="Delcher A.L."/>
            <person name="Huson D.H."/>
            <person name="Kravitz S.A."/>
            <person name="Mouchard L."/>
            <person name="Reinert K."/>
            <person name="Remington K.A."/>
            <person name="Clark A.G."/>
            <person name="Waterman M.S."/>
            <person name="Eichler E.E."/>
            <person name="Adams M.D."/>
            <person name="Hunkapiller M.W."/>
            <person name="Myers E.W."/>
            <person name="Venter J.C."/>
        </authorList>
    </citation>
    <scope>NUCLEOTIDE SEQUENCE</scope>
</reference>
<proteinExistence type="evidence at transcript level"/>
<protein>
    <submittedName>
        <fullName evidence="4">HCG2023280</fullName>
    </submittedName>
    <submittedName>
        <fullName evidence="3">cDNA FLJ30064 fis, clone ADRGL2000323</fullName>
    </submittedName>
</protein>
<evidence type="ECO:0000313" key="4">
    <source>
        <dbReference type="EMBL" id="EAW76712.1"/>
    </source>
</evidence>
<dbReference type="EMBL" id="AK054626">
    <property type="protein sequence ID" value="BAB70777.1"/>
    <property type="molecule type" value="mRNA"/>
</dbReference>
<dbReference type="EMBL" id="CH471091">
    <property type="protein sequence ID" value="EAW76712.1"/>
    <property type="molecule type" value="Genomic_DNA"/>
</dbReference>
<dbReference type="AlphaFoldDB" id="Q96NU5"/>
<name>Q96NU5_HUMAN</name>
<feature type="compositionally biased region" description="Polar residues" evidence="1">
    <location>
        <begin position="81"/>
        <end position="102"/>
    </location>
</feature>
<reference evidence="3" key="2">
    <citation type="journal article" date="2004" name="Nat. Genet.">
        <title>Complete sequencing and characterization of 21,243 full-length human cDNAs.</title>
        <authorList>
            <person name="Ota T."/>
            <person name="Suzuki Y."/>
            <person name="Nishikawa T."/>
            <person name="Otsuki T."/>
            <person name="Sugiyama T."/>
            <person name="Irie R."/>
            <person name="Wakamatsu A."/>
            <person name="Hayashi K."/>
            <person name="Sato H."/>
            <person name="Nagai K."/>
            <person name="Kimura K."/>
            <person name="Makita H."/>
            <person name="Sekine M."/>
            <person name="Obayashi M."/>
            <person name="Nishi T."/>
            <person name="Shibahara T."/>
            <person name="Tanaka T."/>
            <person name="Ishii S."/>
            <person name="Yamamoto J."/>
            <person name="Saito K."/>
            <person name="Kawai Y."/>
            <person name="Isono Y."/>
            <person name="Nakamura Y."/>
            <person name="Nagahari K."/>
            <person name="Murakami K."/>
            <person name="Yasuda T."/>
            <person name="Iwayanagi T."/>
            <person name="Wagatsuma M."/>
            <person name="Shiratori A."/>
            <person name="Sudo H."/>
            <person name="Hosoiri T."/>
            <person name="Kaku Y."/>
            <person name="Kodaira H."/>
            <person name="Kondo H."/>
            <person name="Sugawara M."/>
            <person name="Takahashi M."/>
            <person name="Kanda K."/>
            <person name="Yokoi T."/>
            <person name="Furuya T."/>
            <person name="Kikkawa E."/>
            <person name="Omura Y."/>
            <person name="Abe K."/>
            <person name="Kamihara K."/>
            <person name="Katsuta N."/>
            <person name="Sato K."/>
            <person name="Tanikawa M."/>
            <person name="Yamazaki M."/>
            <person name="Ninomiya K."/>
            <person name="Ishibashi T."/>
            <person name="Yamashita H."/>
            <person name="Murakawa K."/>
            <person name="Fujimori K."/>
            <person name="Tanai H."/>
            <person name="Kimata M."/>
            <person name="Watanabe M."/>
            <person name="Hiraoka S."/>
            <person name="Chiba Y."/>
            <person name="Ishida S."/>
            <person name="Ono Y."/>
            <person name="Takiguchi S."/>
            <person name="Watanabe S."/>
            <person name="Yosida M."/>
            <person name="Hotuta T."/>
            <person name="Kusano J."/>
            <person name="Kanehori K."/>
            <person name="Takahashi-Fujii A."/>
            <person name="Hara H."/>
            <person name="Tanase T."/>
            <person name="Nomura Y."/>
            <person name="Togiya S."/>
            <person name="Komai F."/>
            <person name="Hara R."/>
            <person name="Takeuchi K."/>
            <person name="Arita M."/>
            <person name="Imose N."/>
            <person name="Musashino K."/>
            <person name="Yuuki H."/>
            <person name="Oshima A."/>
            <person name="Sasaki N."/>
            <person name="Aotsuka S."/>
            <person name="Yoshikawa Y."/>
            <person name="Matsunawa H."/>
            <person name="Ichihara T."/>
            <person name="Shiohata N."/>
            <person name="Sano S."/>
            <person name="Moriya S."/>
            <person name="Momiyama H."/>
            <person name="Satoh N."/>
            <person name="Takami S."/>
            <person name="Terashima Y."/>
            <person name="Suzuki O."/>
            <person name="Nakagawa S."/>
            <person name="Senoh A."/>
            <person name="Mizoguchi H."/>
            <person name="Goto Y."/>
            <person name="Shimizu F."/>
            <person name="Wakebe H."/>
            <person name="Hishigaki H."/>
            <person name="Watanabe T."/>
            <person name="Sugiyama A."/>
            <person name="Takemoto M."/>
            <person name="Kawakami B."/>
            <person name="Yamazaki M."/>
            <person name="Watanabe K."/>
            <person name="Kumagai A."/>
            <person name="Itakura S."/>
            <person name="Fukuzumi Y."/>
            <person name="Fujimori Y."/>
            <person name="Komiyama M."/>
            <person name="Tashiro H."/>
            <person name="Tanigami A."/>
            <person name="Fujiwara T."/>
            <person name="Ono T."/>
            <person name="Yamada K."/>
            <person name="Fujii Y."/>
            <person name="Ozaki K."/>
            <person name="Hirao M."/>
            <person name="Ohmori Y."/>
            <person name="Kawabata A."/>
            <person name="Hikiji T."/>
            <person name="Kobatake N."/>
            <person name="Inagaki H."/>
            <person name="Ikema Y."/>
            <person name="Okamoto S."/>
            <person name="Okitani R."/>
            <person name="Kawakami T."/>
            <person name="Noguchi S."/>
            <person name="Itoh T."/>
            <person name="Shigeta K."/>
            <person name="Senba T."/>
            <person name="Matsumura K."/>
            <person name="Nakajima Y."/>
            <person name="Mizuno T."/>
            <person name="Morinaga M."/>
            <person name="Sasaki M."/>
            <person name="Togashi T."/>
            <person name="Oyama M."/>
            <person name="Hata H."/>
            <person name="Watanabe M."/>
            <person name="Komatsu T."/>
            <person name="Mizushima-Sugano J."/>
            <person name="Satoh T."/>
            <person name="Shirai Y."/>
            <person name="Takahashi Y."/>
            <person name="Nakagawa K."/>
            <person name="Okumura K."/>
            <person name="Nagase T."/>
            <person name="Nomura N."/>
            <person name="Kikuchi H."/>
            <person name="Masuho Y."/>
            <person name="Yamashita R."/>
            <person name="Nakai K."/>
            <person name="Yada T."/>
            <person name="Nakamura Y."/>
            <person name="Ohara O."/>
            <person name="Isogai T."/>
            <person name="Sugano S."/>
        </authorList>
    </citation>
    <scope>NUCLEOTIDE SEQUENCE</scope>
    <source>
        <tissue evidence="3">Adrenal gland</tissue>
    </source>
</reference>
<feature type="region of interest" description="Disordered" evidence="1">
    <location>
        <begin position="81"/>
        <end position="103"/>
    </location>
</feature>
<organism evidence="3">
    <name type="scientific">Homo sapiens</name>
    <name type="common">Human</name>
    <dbReference type="NCBI Taxonomy" id="9606"/>
    <lineage>
        <taxon>Eukaryota</taxon>
        <taxon>Metazoa</taxon>
        <taxon>Chordata</taxon>
        <taxon>Craniata</taxon>
        <taxon>Vertebrata</taxon>
        <taxon>Euteleostomi</taxon>
        <taxon>Mammalia</taxon>
        <taxon>Eutheria</taxon>
        <taxon>Euarchontoglires</taxon>
        <taxon>Primates</taxon>
        <taxon>Haplorrhini</taxon>
        <taxon>Catarrhini</taxon>
        <taxon>Hominidae</taxon>
        <taxon>Homo</taxon>
    </lineage>
</organism>
<gene>
    <name evidence="4" type="ORF">hCG_2023280</name>
</gene>
<evidence type="ECO:0000256" key="2">
    <source>
        <dbReference type="SAM" id="SignalP"/>
    </source>
</evidence>
<evidence type="ECO:0000313" key="3">
    <source>
        <dbReference type="EMBL" id="BAB70777.1"/>
    </source>
</evidence>
<keyword evidence="2" id="KW-0732">Signal</keyword>
<reference evidence="4" key="1">
    <citation type="journal article" date="2001" name="Science">
        <title>The sequence of the human genome.</title>
        <authorList>
            <person name="Venter J.C."/>
            <person name="Adams M.D."/>
            <person name="Myers E.W."/>
            <person name="Li P.W."/>
            <person name="Mural R.J."/>
            <person name="Sutton G.G."/>
            <person name="Smith H.O."/>
            <person name="Yandell M."/>
            <person name="Evans C.A."/>
            <person name="Holt R.A."/>
            <person name="Gocayne J.D."/>
            <person name="Amanatides P."/>
            <person name="Ballew R.M."/>
            <person name="Huson D.H."/>
            <person name="Wortman J.R."/>
            <person name="Zhang Q."/>
            <person name="Kodira C.D."/>
            <person name="Zheng X.H."/>
            <person name="Chen L."/>
            <person name="Skupski M."/>
            <person name="Subramanian G."/>
            <person name="Thomas P.D."/>
            <person name="Zhang J."/>
            <person name="Gabor Miklos G.L."/>
            <person name="Nelson C."/>
            <person name="Broder S."/>
            <person name="Clark A.G."/>
            <person name="Nadeau J."/>
            <person name="McKusick V.A."/>
            <person name="Zinder N."/>
            <person name="Levine A.J."/>
            <person name="Roberts R.J."/>
            <person name="Simon M."/>
            <person name="Slayman C."/>
            <person name="Hunkapiller M."/>
            <person name="Bolanos R."/>
            <person name="Delcher A."/>
            <person name="Dew I."/>
            <person name="Fasulo D."/>
            <person name="Flanigan M."/>
            <person name="Florea L."/>
            <person name="Halpern A."/>
            <person name="Hannenhalli S."/>
            <person name="Kravitz S."/>
            <person name="Levy S."/>
            <person name="Mobarry C."/>
            <person name="Reinert K."/>
            <person name="Remington K."/>
            <person name="Abu-Threideh J."/>
            <person name="Beasley E."/>
            <person name="Biddick K."/>
            <person name="Bonazzi V."/>
            <person name="Brandon R."/>
            <person name="Cargill M."/>
            <person name="Chandramouliswaran I."/>
            <person name="Charlab R."/>
            <person name="Chaturvedi K."/>
            <person name="Deng Z."/>
            <person name="Di Francesco V."/>
            <person name="Dunn P."/>
            <person name="Eilbeck K."/>
            <person name="Evangelista C."/>
            <person name="Gabrielian A.E."/>
            <person name="Gan W."/>
            <person name="Ge W."/>
            <person name="Gong F."/>
            <person name="Gu Z."/>
            <person name="Guan P."/>
            <person name="Heiman T.J."/>
            <person name="Higgins M.E."/>
            <person name="Ji R.R."/>
            <person name="Ke Z."/>
            <person name="Ketchum K.A."/>
            <person name="Lai Z."/>
            <person name="Lei Y."/>
            <person name="Li Z."/>
            <person name="Li J."/>
            <person name="Liang Y."/>
            <person name="Lin X."/>
            <person name="Lu F."/>
            <person name="Merkulov G.V."/>
            <person name="Milshina N."/>
            <person name="Moore H.M."/>
            <person name="Naik A.K."/>
            <person name="Narayan V.A."/>
            <person name="Neelam B."/>
            <person name="Nusskern D."/>
            <person name="Rusch D.B."/>
            <person name="Salzberg S."/>
            <person name="Shao W."/>
            <person name="Shue B."/>
            <person name="Sun J."/>
            <person name="Wang Z."/>
            <person name="Wang A."/>
            <person name="Wang X."/>
            <person name="Wang J."/>
            <person name="Wei M."/>
            <person name="Wides R."/>
            <person name="Xiao C."/>
            <person name="Yan C."/>
            <person name="Yao A."/>
            <person name="Ye J."/>
            <person name="Zhan M."/>
            <person name="Zhang W."/>
            <person name="Zhang H."/>
            <person name="Zhao Q."/>
            <person name="Zheng L."/>
            <person name="Zhong F."/>
            <person name="Zhong W."/>
            <person name="Zhu S."/>
            <person name="Zhao S."/>
            <person name="Gilbert D."/>
            <person name="Baumhueter S."/>
            <person name="Spier G."/>
            <person name="Carter C."/>
            <person name="Cravchik A."/>
            <person name="Woodage T."/>
            <person name="Ali F."/>
            <person name="An H."/>
            <person name="Awe A."/>
            <person name="Baldwin D."/>
            <person name="Baden H."/>
            <person name="Barnstead M."/>
            <person name="Barrow I."/>
            <person name="Beeson K."/>
            <person name="Busam D."/>
            <person name="Carver A."/>
            <person name="Center A."/>
            <person name="Cheng M.L."/>
            <person name="Curry L."/>
            <person name="Danaher S."/>
            <person name="Davenport L."/>
            <person name="Desilets R."/>
            <person name="Dietz S."/>
            <person name="Dodson K."/>
            <person name="Doup L."/>
            <person name="Ferriera S."/>
            <person name="Garg N."/>
            <person name="Gluecksmann A."/>
            <person name="Hart B."/>
            <person name="Haynes J."/>
            <person name="Haynes C."/>
            <person name="Heiner C."/>
            <person name="Hladun S."/>
            <person name="Hostin D."/>
            <person name="Houck J."/>
            <person name="Howland T."/>
            <person name="Ibegwam C."/>
            <person name="Johnson J."/>
            <person name="Kalush F."/>
            <person name="Kline L."/>
            <person name="Koduru S."/>
            <person name="Love A."/>
            <person name="Mann F."/>
            <person name="May D."/>
            <person name="McCawley S."/>
            <person name="McIntosh T."/>
            <person name="McMullen I."/>
            <person name="Moy M."/>
            <person name="Moy L."/>
            <person name="Murphy B."/>
            <person name="Nelson K."/>
            <person name="Pfannkoch C."/>
            <person name="Pratts E."/>
            <person name="Puri V."/>
            <person name="Qureshi H."/>
            <person name="Reardon M."/>
            <person name="Rodriguez R."/>
            <person name="Rogers Y.H."/>
            <person name="Romblad D."/>
            <person name="Ruhfel B."/>
            <person name="Scott R."/>
            <person name="Sitter C."/>
            <person name="Smallwood M."/>
            <person name="Stewart E."/>
            <person name="Strong R."/>
            <person name="Suh E."/>
            <person name="Thomas R."/>
            <person name="Tint N.N."/>
            <person name="Tse S."/>
            <person name="Vech C."/>
            <person name="Wang G."/>
            <person name="Wetter J."/>
            <person name="Williams S."/>
            <person name="Williams M."/>
            <person name="Windsor S."/>
            <person name="Winn-Deen E."/>
            <person name="Wolfe K."/>
            <person name="Zaveri J."/>
            <person name="Zaveri K."/>
            <person name="Abril J.F."/>
            <person name="Guigo R."/>
            <person name="Campbell M.J."/>
            <person name="Sjolander K.V."/>
            <person name="Karlak B."/>
            <person name="Kejariwal A."/>
            <person name="Mi H."/>
            <person name="Lazareva B."/>
            <person name="Hatton T."/>
            <person name="Narechania A."/>
            <person name="Diemer K."/>
            <person name="Muruganujan A."/>
            <person name="Guo N."/>
            <person name="Sato S."/>
            <person name="Bafna V."/>
            <person name="Istrail S."/>
            <person name="Lippert R."/>
            <person name="Schwartz R."/>
            <person name="Walenz B."/>
            <person name="Yooseph S."/>
            <person name="Allen D."/>
            <person name="Basu A."/>
            <person name="Baxendale J."/>
            <person name="Blick L."/>
            <person name="Caminha M."/>
            <person name="Carnes-Stine J."/>
            <person name="Caulk P."/>
            <person name="Chiang Y.H."/>
            <person name="Coyne M."/>
            <person name="Dahlke C."/>
            <person name="Mays A."/>
            <person name="Dombroski M."/>
            <person name="Donnelly M."/>
            <person name="Ely D."/>
            <person name="Esparham S."/>
            <person name="Fosler C."/>
            <person name="Gire H."/>
            <person name="Glanowski S."/>
            <person name="Glasser K."/>
            <person name="Glodek A."/>
            <person name="Gorokhov M."/>
            <person name="Graham K."/>
            <person name="Gropman B."/>
            <person name="Harris M."/>
            <person name="Heil J."/>
            <person name="Henderson S."/>
            <person name="Hoover J."/>
            <person name="Jennings D."/>
            <person name="Jordan C."/>
            <person name="Jordan J."/>
            <person name="Kasha J."/>
            <person name="Kagan L."/>
            <person name="Kraft C."/>
            <person name="Levitsky A."/>
            <person name="Lewis M."/>
            <person name="Liu X."/>
            <person name="Lopez J."/>
            <person name="Ma D."/>
            <person name="Majoros W."/>
            <person name="McDaniel J."/>
            <person name="Murphy S."/>
            <person name="Newman M."/>
            <person name="Nguyen T."/>
            <person name="Nguyen N."/>
            <person name="Nodell M."/>
            <person name="Pan S."/>
            <person name="Peck J."/>
            <person name="Peterson M."/>
            <person name="Rowe W."/>
            <person name="Sanders R."/>
            <person name="Scott J."/>
            <person name="Simpson M."/>
            <person name="Smith T."/>
            <person name="Sprague A."/>
            <person name="Stockwell T."/>
            <person name="Turner R."/>
            <person name="Venter E."/>
            <person name="Wang M."/>
            <person name="Wen M."/>
            <person name="Wu D."/>
            <person name="Wu M."/>
            <person name="Xia A."/>
            <person name="Zandieh A."/>
            <person name="Zhu X."/>
        </authorList>
    </citation>
    <scope>NUCLEOTIDE SEQUENCE</scope>
</reference>